<protein>
    <recommendedName>
        <fullName evidence="11">Neutral metalloproteinase</fullName>
        <ecNumber evidence="11">3.4.24.-</ecNumber>
    </recommendedName>
</protein>
<keyword evidence="17" id="KW-1185">Reference proteome</keyword>
<dbReference type="InterPro" id="IPR013856">
    <property type="entry name" value="Peptidase_M4_domain"/>
</dbReference>
<dbReference type="Gene3D" id="3.10.450.40">
    <property type="match status" value="1"/>
</dbReference>
<dbReference type="MEROPS" id="M04.011"/>
<evidence type="ECO:0000256" key="6">
    <source>
        <dbReference type="ARBA" id="ARBA00022801"/>
    </source>
</evidence>
<dbReference type="Pfam" id="PF03413">
    <property type="entry name" value="PepSY"/>
    <property type="match status" value="1"/>
</dbReference>
<evidence type="ECO:0000256" key="1">
    <source>
        <dbReference type="ARBA" id="ARBA00001947"/>
    </source>
</evidence>
<dbReference type="GO" id="GO:0006508">
    <property type="term" value="P:proteolysis"/>
    <property type="evidence" value="ECO:0007669"/>
    <property type="project" value="UniProtKB-KW"/>
</dbReference>
<dbReference type="GO" id="GO:0004222">
    <property type="term" value="F:metalloendopeptidase activity"/>
    <property type="evidence" value="ECO:0007669"/>
    <property type="project" value="UniProtKB-UniRule"/>
</dbReference>
<organism evidence="16 17">
    <name type="scientific">Clostridium scatologenes</name>
    <dbReference type="NCBI Taxonomy" id="1548"/>
    <lineage>
        <taxon>Bacteria</taxon>
        <taxon>Bacillati</taxon>
        <taxon>Bacillota</taxon>
        <taxon>Clostridia</taxon>
        <taxon>Eubacteriales</taxon>
        <taxon>Clostridiaceae</taxon>
        <taxon>Clostridium</taxon>
    </lineage>
</organism>
<feature type="chain" id="PRO_5039754285" description="Neutral metalloproteinase" evidence="11">
    <location>
        <begin position="22"/>
        <end position="558"/>
    </location>
</feature>
<dbReference type="Gene3D" id="3.10.170.10">
    <property type="match status" value="1"/>
</dbReference>
<evidence type="ECO:0000256" key="10">
    <source>
        <dbReference type="PIRSR" id="PIRSR623612-1"/>
    </source>
</evidence>
<keyword evidence="4" id="KW-0479">Metal-binding</keyword>
<evidence type="ECO:0000259" key="15">
    <source>
        <dbReference type="Pfam" id="PF07504"/>
    </source>
</evidence>
<comment type="function">
    <text evidence="11">Extracellular zinc metalloprotease.</text>
</comment>
<keyword evidence="9" id="KW-0865">Zymogen</keyword>
<dbReference type="GO" id="GO:0046872">
    <property type="term" value="F:metal ion binding"/>
    <property type="evidence" value="ECO:0007669"/>
    <property type="project" value="UniProtKB-UniRule"/>
</dbReference>
<dbReference type="AlphaFoldDB" id="A0A0E3M4A4"/>
<evidence type="ECO:0000256" key="11">
    <source>
        <dbReference type="RuleBase" id="RU366073"/>
    </source>
</evidence>
<dbReference type="SUPFAM" id="SSF55486">
    <property type="entry name" value="Metalloproteases ('zincins'), catalytic domain"/>
    <property type="match status" value="1"/>
</dbReference>
<dbReference type="PANTHER" id="PTHR33794">
    <property type="entry name" value="BACILLOLYSIN"/>
    <property type="match status" value="1"/>
</dbReference>
<feature type="domain" description="Peptidase M4" evidence="12">
    <location>
        <begin position="241"/>
        <end position="385"/>
    </location>
</feature>
<keyword evidence="3 11" id="KW-0645">Protease</keyword>
<proteinExistence type="inferred from homology"/>
<dbReference type="Gene3D" id="1.10.390.10">
    <property type="entry name" value="Neutral Protease Domain 2"/>
    <property type="match status" value="1"/>
</dbReference>
<gene>
    <name evidence="16" type="ORF">CSCA_0144</name>
</gene>
<dbReference type="InterPro" id="IPR027268">
    <property type="entry name" value="Peptidase_M4/M1_CTD_sf"/>
</dbReference>
<dbReference type="CDD" id="cd09597">
    <property type="entry name" value="M4_TLP"/>
    <property type="match status" value="1"/>
</dbReference>
<dbReference type="PRINTS" id="PR00730">
    <property type="entry name" value="THERMOLYSIN"/>
</dbReference>
<dbReference type="HOGENOM" id="CLU_008590_5_2_9"/>
<sequence length="558" mass="61585">MKKTVLSIVLTAALVSTSCCFSNVFAKEQPNSNATMTQTLNSKTYQNSISTPYQDKKSNIFITSKSSDKISTTEKDILSYLEKNKSLFTNVNGTNNFKIISIKKDDLGYTQVKVAQSINNIPIRGSEIILHLDKDGSIKNIIGSVNKNYNQTKMARENALSITPEEAINIAKKQFNYNNLNNTPEANQQIIIKNGSPILVYSVNIYYTDPEIGNWDVLLDASNGSIIKKVNNIRYDGAAKGTGTAVDKSTKDLNLYKSKTSYQMIDTTKPMNGQIKTYTANNRKVQPGTMVSNNTNKFDTENFKASVSAHYYAGVVYDFYKNLFNRNSIDGNGMSIISTTHYGRNYDNAFWDGYQMVYGDGDGRDFTYFSGDLDVVAHELTHGVTTNSANLDYSDQSGALNESFSDIFGVLIQSYDNCNVRDGGTWKFNSKDWVVGDGICLPTGSYTALRSLADPKIYNQPDNMKDYVNTSNDNGGVHTNSGIPNKAAFLIAKNIGCEKTARIYYRALTEYLTNNSDFLATRNALISSASDLNCSASDVTAIKNAFDSVGITDSSNLQ</sequence>
<accession>A0A0E3M4A4</accession>
<reference evidence="16 17" key="1">
    <citation type="journal article" date="2015" name="J. Biotechnol.">
        <title>Complete genome sequence of a malodorant-producing acetogen, Clostridium scatologenes ATCC 25775(T).</title>
        <authorList>
            <person name="Zhu Z."/>
            <person name="Guo T."/>
            <person name="Zheng H."/>
            <person name="Song T."/>
            <person name="Ouyang P."/>
            <person name="Xie J."/>
        </authorList>
    </citation>
    <scope>NUCLEOTIDE SEQUENCE [LARGE SCALE GENOMIC DNA]</scope>
    <source>
        <strain evidence="16 17">ATCC 25775</strain>
    </source>
</reference>
<comment type="similarity">
    <text evidence="2 11">Belongs to the peptidase M4 family.</text>
</comment>
<dbReference type="InterPro" id="IPR011096">
    <property type="entry name" value="FTP_domain"/>
</dbReference>
<comment type="subcellular location">
    <subcellularLocation>
        <location evidence="11">Secreted</location>
    </subcellularLocation>
</comment>
<comment type="cofactor">
    <cofactor evidence="1 11">
        <name>Zn(2+)</name>
        <dbReference type="ChEBI" id="CHEBI:29105"/>
    </cofactor>
</comment>
<evidence type="ECO:0000256" key="9">
    <source>
        <dbReference type="ARBA" id="ARBA00023145"/>
    </source>
</evidence>
<evidence type="ECO:0000313" key="17">
    <source>
        <dbReference type="Proteomes" id="UP000033115"/>
    </source>
</evidence>
<evidence type="ECO:0000256" key="3">
    <source>
        <dbReference type="ARBA" id="ARBA00022670"/>
    </source>
</evidence>
<keyword evidence="7 11" id="KW-0862">Zinc</keyword>
<evidence type="ECO:0000259" key="14">
    <source>
        <dbReference type="Pfam" id="PF03413"/>
    </source>
</evidence>
<evidence type="ECO:0000256" key="8">
    <source>
        <dbReference type="ARBA" id="ARBA00023049"/>
    </source>
</evidence>
<dbReference type="InterPro" id="IPR001570">
    <property type="entry name" value="Peptidase_M4_C_domain"/>
</dbReference>
<evidence type="ECO:0000259" key="13">
    <source>
        <dbReference type="Pfam" id="PF02868"/>
    </source>
</evidence>
<feature type="signal peptide" evidence="11">
    <location>
        <begin position="1"/>
        <end position="21"/>
    </location>
</feature>
<keyword evidence="8 11" id="KW-0482">Metalloprotease</keyword>
<dbReference type="InterPro" id="IPR025711">
    <property type="entry name" value="PepSY"/>
</dbReference>
<evidence type="ECO:0000259" key="12">
    <source>
        <dbReference type="Pfam" id="PF01447"/>
    </source>
</evidence>
<evidence type="ECO:0000256" key="5">
    <source>
        <dbReference type="ARBA" id="ARBA00022729"/>
    </source>
</evidence>
<dbReference type="Proteomes" id="UP000033115">
    <property type="component" value="Chromosome"/>
</dbReference>
<name>A0A0E3M4A4_CLOSL</name>
<dbReference type="Pfam" id="PF01447">
    <property type="entry name" value="Peptidase_M4"/>
    <property type="match status" value="1"/>
</dbReference>
<feature type="domain" description="Peptidase M4 C-terminal" evidence="13">
    <location>
        <begin position="389"/>
        <end position="551"/>
    </location>
</feature>
<keyword evidence="6 11" id="KW-0378">Hydrolase</keyword>
<feature type="domain" description="FTP" evidence="15">
    <location>
        <begin position="96"/>
        <end position="145"/>
    </location>
</feature>
<keyword evidence="5 11" id="KW-0732">Signal</keyword>
<dbReference type="EC" id="3.4.24.-" evidence="11"/>
<evidence type="ECO:0000256" key="4">
    <source>
        <dbReference type="ARBA" id="ARBA00022723"/>
    </source>
</evidence>
<dbReference type="RefSeq" id="WP_029162436.1">
    <property type="nucleotide sequence ID" value="NZ_CP009933.1"/>
</dbReference>
<dbReference type="Pfam" id="PF07504">
    <property type="entry name" value="FTP"/>
    <property type="match status" value="1"/>
</dbReference>
<dbReference type="InterPro" id="IPR023612">
    <property type="entry name" value="Peptidase_M4"/>
</dbReference>
<dbReference type="InterPro" id="IPR050728">
    <property type="entry name" value="Zinc_Metalloprotease_M4"/>
</dbReference>
<feature type="active site" evidence="10">
    <location>
        <position position="379"/>
    </location>
</feature>
<keyword evidence="11" id="KW-0964">Secreted</keyword>
<dbReference type="Pfam" id="PF02868">
    <property type="entry name" value="Peptidase_M4_C"/>
    <property type="match status" value="1"/>
</dbReference>
<dbReference type="STRING" id="1548.CSCA_0144"/>
<feature type="active site" description="Proton donor" evidence="10">
    <location>
        <position position="478"/>
    </location>
</feature>
<dbReference type="PANTHER" id="PTHR33794:SF1">
    <property type="entry name" value="BACILLOLYSIN"/>
    <property type="match status" value="1"/>
</dbReference>
<evidence type="ECO:0000313" key="16">
    <source>
        <dbReference type="EMBL" id="AKA67269.1"/>
    </source>
</evidence>
<dbReference type="EMBL" id="CP009933">
    <property type="protein sequence ID" value="AKA67269.1"/>
    <property type="molecule type" value="Genomic_DNA"/>
</dbReference>
<dbReference type="PROSITE" id="PS51257">
    <property type="entry name" value="PROKAR_LIPOPROTEIN"/>
    <property type="match status" value="1"/>
</dbReference>
<dbReference type="KEGG" id="csq:CSCA_0144"/>
<dbReference type="Gene3D" id="3.10.450.490">
    <property type="match status" value="1"/>
</dbReference>
<dbReference type="GO" id="GO:0005576">
    <property type="term" value="C:extracellular region"/>
    <property type="evidence" value="ECO:0007669"/>
    <property type="project" value="UniProtKB-SubCell"/>
</dbReference>
<feature type="domain" description="PepSY" evidence="14">
    <location>
        <begin position="162"/>
        <end position="229"/>
    </location>
</feature>
<evidence type="ECO:0000256" key="2">
    <source>
        <dbReference type="ARBA" id="ARBA00009388"/>
    </source>
</evidence>
<evidence type="ECO:0000256" key="7">
    <source>
        <dbReference type="ARBA" id="ARBA00022833"/>
    </source>
</evidence>